<protein>
    <submittedName>
        <fullName evidence="2">Uncharacterized protein</fullName>
    </submittedName>
</protein>
<dbReference type="EMBL" id="AP022578">
    <property type="protein sequence ID" value="BBX88195.1"/>
    <property type="molecule type" value="Genomic_DNA"/>
</dbReference>
<keyword evidence="3" id="KW-1185">Reference proteome</keyword>
<keyword evidence="1" id="KW-1133">Transmembrane helix</keyword>
<evidence type="ECO:0000256" key="1">
    <source>
        <dbReference type="SAM" id="Phobius"/>
    </source>
</evidence>
<organism evidence="2 3">
    <name type="scientific">Mycolicibacterium aubagnense</name>
    <dbReference type="NCBI Taxonomy" id="319707"/>
    <lineage>
        <taxon>Bacteria</taxon>
        <taxon>Bacillati</taxon>
        <taxon>Actinomycetota</taxon>
        <taxon>Actinomycetes</taxon>
        <taxon>Mycobacteriales</taxon>
        <taxon>Mycobacteriaceae</taxon>
        <taxon>Mycolicibacterium</taxon>
    </lineage>
</organism>
<dbReference type="Proteomes" id="UP000465609">
    <property type="component" value="Plasmid pJCM15296"/>
</dbReference>
<feature type="transmembrane region" description="Helical" evidence="1">
    <location>
        <begin position="44"/>
        <end position="68"/>
    </location>
</feature>
<dbReference type="RefSeq" id="WP_138230778.1">
    <property type="nucleotide sequence ID" value="NZ_AP022578.1"/>
</dbReference>
<evidence type="ECO:0000313" key="2">
    <source>
        <dbReference type="EMBL" id="BBX88195.1"/>
    </source>
</evidence>
<gene>
    <name evidence="2" type="ORF">MAUB_63960</name>
</gene>
<keyword evidence="1" id="KW-0812">Transmembrane</keyword>
<evidence type="ECO:0000313" key="3">
    <source>
        <dbReference type="Proteomes" id="UP000465609"/>
    </source>
</evidence>
<proteinExistence type="predicted"/>
<geneLocation type="plasmid" evidence="2 3">
    <name>pJCM15296</name>
</geneLocation>
<keyword evidence="1" id="KW-0472">Membrane</keyword>
<accession>A0ABM7INA2</accession>
<keyword evidence="2" id="KW-0614">Plasmid</keyword>
<reference evidence="2 3" key="1">
    <citation type="journal article" date="2019" name="Emerg. Microbes Infect.">
        <title>Comprehensive subspecies identification of 175 nontuberculous mycobacteria species based on 7547 genomic profiles.</title>
        <authorList>
            <person name="Matsumoto Y."/>
            <person name="Kinjo T."/>
            <person name="Motooka D."/>
            <person name="Nabeya D."/>
            <person name="Jung N."/>
            <person name="Uechi K."/>
            <person name="Horii T."/>
            <person name="Iida T."/>
            <person name="Fujita J."/>
            <person name="Nakamura S."/>
        </authorList>
    </citation>
    <scope>NUCLEOTIDE SEQUENCE [LARGE SCALE GENOMIC DNA]</scope>
    <source>
        <strain evidence="2 3">JCM 15296</strain>
        <plasmid evidence="2">pJCM15296</plasmid>
    </source>
</reference>
<name>A0ABM7INA2_9MYCO</name>
<sequence length="84" mass="8961">MTPPTLLALTAPLPLHPAHATHAGSGGGLVQHFEHTFVSALGWYSGRALVEQLGLAAIVILGCGYLAWRFTKGRNNTRSTKTRP</sequence>